<feature type="coiled-coil region" evidence="8">
    <location>
        <begin position="205"/>
        <end position="232"/>
    </location>
</feature>
<keyword evidence="9" id="KW-0472">Membrane</keyword>
<dbReference type="Pfam" id="PF02518">
    <property type="entry name" value="HATPase_c"/>
    <property type="match status" value="1"/>
</dbReference>
<dbReference type="PANTHER" id="PTHR45453">
    <property type="entry name" value="PHOSPHATE REGULON SENSOR PROTEIN PHOR"/>
    <property type="match status" value="1"/>
</dbReference>
<dbReference type="RefSeq" id="WP_021953729.1">
    <property type="nucleotide sequence ID" value="NZ_JACOOZ010000001.1"/>
</dbReference>
<keyword evidence="9" id="KW-1133">Transmembrane helix</keyword>
<evidence type="ECO:0000256" key="3">
    <source>
        <dbReference type="ARBA" id="ARBA00012438"/>
    </source>
</evidence>
<sequence>MIRIKKMSKRIFLNMFIISSVVIALTTILTVVIVYKSFSNQNIAALKGELTATSSGVELNGVAFLKSLSVKHRITLVDSSGKVLFDNRNDINSLGNHNDREEIREARENGTGYSERYSDTLSRKTINVTKLLNNGDVLRLSKDMSTVWSTLMDTIFPMICVMVFAILIAAYMAGRVSKAVTTPINQIDLNEPDREKIYDEIEPLIDKIIKQNNQIDKQIEQLNMEHEKQDNLRRDFTANVSHELKTPLTSISGFAEIIQNGMVKEEDITRFAGKIHSEAQRLIILVGDIIKLSQLDGKDIAVKMEPIDLYETSQAVMGHLEAAAEKRNIKMFLSGKHLVITGAEQIIEEMIFNLIDNAIKYNKTGGKIYVNILKNDDGINLSVEDTGIGIKDEDIGRIFERFYRADKSHSKEIGGTGLGLSIVKHGANFHNAKVFVKSKYKEGTKITILF</sequence>
<dbReference type="PANTHER" id="PTHR45453:SF1">
    <property type="entry name" value="PHOSPHATE REGULON SENSOR PROTEIN PHOR"/>
    <property type="match status" value="1"/>
</dbReference>
<organism evidence="11 12">
    <name type="scientific">Eubacterium segne</name>
    <dbReference type="NCBI Taxonomy" id="2763045"/>
    <lineage>
        <taxon>Bacteria</taxon>
        <taxon>Bacillati</taxon>
        <taxon>Bacillota</taxon>
        <taxon>Clostridia</taxon>
        <taxon>Eubacteriales</taxon>
        <taxon>Eubacteriaceae</taxon>
        <taxon>Eubacterium</taxon>
    </lineage>
</organism>
<dbReference type="EMBL" id="JACOOZ010000001">
    <property type="protein sequence ID" value="MBC5666441.1"/>
    <property type="molecule type" value="Genomic_DNA"/>
</dbReference>
<keyword evidence="9" id="KW-0812">Transmembrane</keyword>
<name>A0ABR7EYL8_9FIRM</name>
<reference evidence="11 12" key="1">
    <citation type="submission" date="2020-08" db="EMBL/GenBank/DDBJ databases">
        <title>Genome public.</title>
        <authorList>
            <person name="Liu C."/>
            <person name="Sun Q."/>
        </authorList>
    </citation>
    <scope>NUCLEOTIDE SEQUENCE [LARGE SCALE GENOMIC DNA]</scope>
    <source>
        <strain evidence="11 12">BX4</strain>
    </source>
</reference>
<evidence type="ECO:0000313" key="11">
    <source>
        <dbReference type="EMBL" id="MBC5666441.1"/>
    </source>
</evidence>
<dbReference type="SUPFAM" id="SSF55874">
    <property type="entry name" value="ATPase domain of HSP90 chaperone/DNA topoisomerase II/histidine kinase"/>
    <property type="match status" value="1"/>
</dbReference>
<comment type="caution">
    <text evidence="11">The sequence shown here is derived from an EMBL/GenBank/DDBJ whole genome shotgun (WGS) entry which is preliminary data.</text>
</comment>
<evidence type="ECO:0000256" key="7">
    <source>
        <dbReference type="ARBA" id="ARBA00023012"/>
    </source>
</evidence>
<dbReference type="InterPro" id="IPR003594">
    <property type="entry name" value="HATPase_dom"/>
</dbReference>
<evidence type="ECO:0000256" key="6">
    <source>
        <dbReference type="ARBA" id="ARBA00022777"/>
    </source>
</evidence>
<feature type="transmembrane region" description="Helical" evidence="9">
    <location>
        <begin position="154"/>
        <end position="173"/>
    </location>
</feature>
<accession>A0ABR7EYL8</accession>
<protein>
    <recommendedName>
        <fullName evidence="3">histidine kinase</fullName>
        <ecNumber evidence="3">2.7.13.3</ecNumber>
    </recommendedName>
</protein>
<evidence type="ECO:0000313" key="12">
    <source>
        <dbReference type="Proteomes" id="UP000597877"/>
    </source>
</evidence>
<dbReference type="EC" id="2.7.13.3" evidence="3"/>
<keyword evidence="7" id="KW-0902">Two-component regulatory system</keyword>
<dbReference type="Gene3D" id="3.30.565.10">
    <property type="entry name" value="Histidine kinase-like ATPase, C-terminal domain"/>
    <property type="match status" value="1"/>
</dbReference>
<dbReference type="Pfam" id="PF00512">
    <property type="entry name" value="HisKA"/>
    <property type="match status" value="1"/>
</dbReference>
<comment type="subcellular location">
    <subcellularLocation>
        <location evidence="2">Membrane</location>
    </subcellularLocation>
</comment>
<keyword evidence="4" id="KW-0597">Phosphoprotein</keyword>
<dbReference type="Proteomes" id="UP000597877">
    <property type="component" value="Unassembled WGS sequence"/>
</dbReference>
<keyword evidence="5" id="KW-0808">Transferase</keyword>
<feature type="domain" description="Histidine kinase" evidence="10">
    <location>
        <begin position="239"/>
        <end position="450"/>
    </location>
</feature>
<evidence type="ECO:0000256" key="1">
    <source>
        <dbReference type="ARBA" id="ARBA00000085"/>
    </source>
</evidence>
<dbReference type="PRINTS" id="PR00344">
    <property type="entry name" value="BCTRLSENSOR"/>
</dbReference>
<keyword evidence="6 11" id="KW-0418">Kinase</keyword>
<comment type="catalytic activity">
    <reaction evidence="1">
        <text>ATP + protein L-histidine = ADP + protein N-phospho-L-histidine.</text>
        <dbReference type="EC" id="2.7.13.3"/>
    </reaction>
</comment>
<dbReference type="SUPFAM" id="SSF47384">
    <property type="entry name" value="Homodimeric domain of signal transducing histidine kinase"/>
    <property type="match status" value="1"/>
</dbReference>
<proteinExistence type="predicted"/>
<evidence type="ECO:0000256" key="2">
    <source>
        <dbReference type="ARBA" id="ARBA00004370"/>
    </source>
</evidence>
<evidence type="ECO:0000256" key="4">
    <source>
        <dbReference type="ARBA" id="ARBA00022553"/>
    </source>
</evidence>
<dbReference type="Gene3D" id="1.10.287.130">
    <property type="match status" value="1"/>
</dbReference>
<feature type="transmembrane region" description="Helical" evidence="9">
    <location>
        <begin position="12"/>
        <end position="35"/>
    </location>
</feature>
<keyword evidence="12" id="KW-1185">Reference proteome</keyword>
<dbReference type="InterPro" id="IPR004358">
    <property type="entry name" value="Sig_transdc_His_kin-like_C"/>
</dbReference>
<dbReference type="InterPro" id="IPR003661">
    <property type="entry name" value="HisK_dim/P_dom"/>
</dbReference>
<dbReference type="InterPro" id="IPR036890">
    <property type="entry name" value="HATPase_C_sf"/>
</dbReference>
<gene>
    <name evidence="11" type="ORF">H8S00_00300</name>
</gene>
<dbReference type="PROSITE" id="PS50109">
    <property type="entry name" value="HIS_KIN"/>
    <property type="match status" value="1"/>
</dbReference>
<evidence type="ECO:0000259" key="10">
    <source>
        <dbReference type="PROSITE" id="PS50109"/>
    </source>
</evidence>
<dbReference type="SMART" id="SM00388">
    <property type="entry name" value="HisKA"/>
    <property type="match status" value="1"/>
</dbReference>
<evidence type="ECO:0000256" key="9">
    <source>
        <dbReference type="SAM" id="Phobius"/>
    </source>
</evidence>
<evidence type="ECO:0000256" key="5">
    <source>
        <dbReference type="ARBA" id="ARBA00022679"/>
    </source>
</evidence>
<dbReference type="InterPro" id="IPR036097">
    <property type="entry name" value="HisK_dim/P_sf"/>
</dbReference>
<evidence type="ECO:0000256" key="8">
    <source>
        <dbReference type="SAM" id="Coils"/>
    </source>
</evidence>
<dbReference type="CDD" id="cd00082">
    <property type="entry name" value="HisKA"/>
    <property type="match status" value="1"/>
</dbReference>
<dbReference type="InterPro" id="IPR005467">
    <property type="entry name" value="His_kinase_dom"/>
</dbReference>
<keyword evidence="8" id="KW-0175">Coiled coil</keyword>
<dbReference type="GO" id="GO:0016301">
    <property type="term" value="F:kinase activity"/>
    <property type="evidence" value="ECO:0007669"/>
    <property type="project" value="UniProtKB-KW"/>
</dbReference>
<dbReference type="SMART" id="SM00387">
    <property type="entry name" value="HATPase_c"/>
    <property type="match status" value="1"/>
</dbReference>
<dbReference type="CDD" id="cd00075">
    <property type="entry name" value="HATPase"/>
    <property type="match status" value="1"/>
</dbReference>
<dbReference type="InterPro" id="IPR050351">
    <property type="entry name" value="BphY/WalK/GraS-like"/>
</dbReference>